<reference evidence="3" key="1">
    <citation type="submission" date="2007-07" db="EMBL/GenBank/DDBJ databases">
        <title>PCAP assembly of the Caenorhabditis remanei genome.</title>
        <authorList>
            <consortium name="The Caenorhabditis remanei Sequencing Consortium"/>
            <person name="Wilson R.K."/>
        </authorList>
    </citation>
    <scope>NUCLEOTIDE SEQUENCE [LARGE SCALE GENOMIC DNA]</scope>
    <source>
        <strain evidence="3">PB4641</strain>
    </source>
</reference>
<gene>
    <name evidence="3" type="ORF">CRE_01180</name>
</gene>
<feature type="region of interest" description="Disordered" evidence="1">
    <location>
        <begin position="112"/>
        <end position="158"/>
    </location>
</feature>
<evidence type="ECO:0000259" key="2">
    <source>
        <dbReference type="PROSITE" id="PS00028"/>
    </source>
</evidence>
<sequence length="588" mass="69402">MKVPAPDHPTIQIWKHWKDEVNQHSIVLLFLEEARTKKQISLYVSTEHSLSMHLDRIKHKFKKHKRLQFLTKKIFFSEFDETPISSTDIMHTFMNKYQKVFRMKLHVSHWMKKPPKEAADDSDDDDDEDEDSSSDDDSMNDDDDDDDPPTPLTPHSDDCTAEEMFEKFESPYDKPSNLTTMASVVDIEKKWRRYWEEYRTVKYTHGFRMFAKKKEKEGCKDRMKLRLEYDLRSIKSEWKKLSMQKQKIYEKRARRAIVRKLTEMDKIMETQAMTLSSGHARIFQCIWAACEFKYESKPELLKHVMQHHTSQIIMDSDQQYVCMYMTCLRNRKDGKLFPSLPRLHRHIKEKHMPVSARNVNSNQLCKNLFKVVQAPGDTAPRVVGGHGQQIHPQQQMQQYHDPQMQQHYQQPPQPHQSMGLPQQPMQTGVYREQGPSNPQQFYEVPHQQMHQGMTHPHHPHQQQMQQVVQQQIPDVRRTVVRAAIPAFVAPPNQIHSKRVLHSEAYLKYIESLSQNRQKSVSRWERSLVATHRNTQPSNETVRPPAHWITRIEAGVPVIREEYVTEALWNLRDELLKSTCGLVITRPPL</sequence>
<evidence type="ECO:0000256" key="1">
    <source>
        <dbReference type="SAM" id="MobiDB-lite"/>
    </source>
</evidence>
<protein>
    <recommendedName>
        <fullName evidence="2">C2H2-type domain-containing protein</fullName>
    </recommendedName>
</protein>
<dbReference type="AlphaFoldDB" id="E3MWF5"/>
<accession>E3MWF5</accession>
<dbReference type="PROSITE" id="PS00028">
    <property type="entry name" value="ZINC_FINGER_C2H2_1"/>
    <property type="match status" value="1"/>
</dbReference>
<dbReference type="STRING" id="31234.E3MWF5"/>
<dbReference type="HOGENOM" id="CLU_464020_0_0_1"/>
<name>E3MWF5_CAERE</name>
<evidence type="ECO:0000313" key="4">
    <source>
        <dbReference type="Proteomes" id="UP000008281"/>
    </source>
</evidence>
<feature type="compositionally biased region" description="Acidic residues" evidence="1">
    <location>
        <begin position="120"/>
        <end position="148"/>
    </location>
</feature>
<dbReference type="Gene3D" id="3.30.160.60">
    <property type="entry name" value="Classic Zinc Finger"/>
    <property type="match status" value="1"/>
</dbReference>
<feature type="domain" description="C2H2-type" evidence="2">
    <location>
        <begin position="285"/>
        <end position="308"/>
    </location>
</feature>
<dbReference type="SMART" id="SM00355">
    <property type="entry name" value="ZnF_C2H2"/>
    <property type="match status" value="2"/>
</dbReference>
<dbReference type="eggNOG" id="KOG1827">
    <property type="taxonomic scope" value="Eukaryota"/>
</dbReference>
<keyword evidence="4" id="KW-1185">Reference proteome</keyword>
<dbReference type="InParanoid" id="E3MWF5"/>
<dbReference type="Proteomes" id="UP000008281">
    <property type="component" value="Unassembled WGS sequence"/>
</dbReference>
<organism evidence="4">
    <name type="scientific">Caenorhabditis remanei</name>
    <name type="common">Caenorhabditis vulgaris</name>
    <dbReference type="NCBI Taxonomy" id="31234"/>
    <lineage>
        <taxon>Eukaryota</taxon>
        <taxon>Metazoa</taxon>
        <taxon>Ecdysozoa</taxon>
        <taxon>Nematoda</taxon>
        <taxon>Chromadorea</taxon>
        <taxon>Rhabditida</taxon>
        <taxon>Rhabditina</taxon>
        <taxon>Rhabditomorpha</taxon>
        <taxon>Rhabditoidea</taxon>
        <taxon>Rhabditidae</taxon>
        <taxon>Peloderinae</taxon>
        <taxon>Caenorhabditis</taxon>
    </lineage>
</organism>
<dbReference type="OrthoDB" id="10009055at2759"/>
<evidence type="ECO:0000313" key="3">
    <source>
        <dbReference type="EMBL" id="EFP10656.1"/>
    </source>
</evidence>
<proteinExistence type="predicted"/>
<dbReference type="InterPro" id="IPR013087">
    <property type="entry name" value="Znf_C2H2_type"/>
</dbReference>
<dbReference type="EMBL" id="DS268487">
    <property type="protein sequence ID" value="EFP10656.1"/>
    <property type="molecule type" value="Genomic_DNA"/>
</dbReference>